<keyword evidence="8 17" id="KW-0460">Magnesium</keyword>
<comment type="function">
    <text evidence="16 17">Catalyzes the last two sequential reactions in the de novo biosynthetic pathway for UDP-N-acetylglucosamine (UDP-GlcNAc). The C-terminal domain catalyzes the transfer of acetyl group from acetyl coenzyme A to glucosamine-1-phosphate (GlcN-1-P) to produce N-acetylglucosamine-1-phosphate (GlcNAc-1-P), which is converted into UDP-GlcNAc by the transfer of uridine 5-monophosphate (from uridine 5-triphosphate), a reaction catalyzed by the N-terminal domain.</text>
</comment>
<evidence type="ECO:0000256" key="16">
    <source>
        <dbReference type="ARBA" id="ARBA00049628"/>
    </source>
</evidence>
<evidence type="ECO:0000313" key="20">
    <source>
        <dbReference type="EMBL" id="MDW5594969.1"/>
    </source>
</evidence>
<comment type="cofactor">
    <cofactor evidence="17">
        <name>Mg(2+)</name>
        <dbReference type="ChEBI" id="CHEBI:18420"/>
    </cofactor>
    <text evidence="17">Binds 1 Mg(2+) ion per subunit.</text>
</comment>
<comment type="caution">
    <text evidence="20">The sequence shown here is derived from an EMBL/GenBank/DDBJ whole genome shotgun (WGS) entry which is preliminary data.</text>
</comment>
<dbReference type="InterPro" id="IPR029044">
    <property type="entry name" value="Nucleotide-diphossugar_trans"/>
</dbReference>
<dbReference type="RefSeq" id="WP_318597302.1">
    <property type="nucleotide sequence ID" value="NZ_JAWSTH010000025.1"/>
</dbReference>
<feature type="binding site" evidence="17">
    <location>
        <position position="101"/>
    </location>
    <ligand>
        <name>Mg(2+)</name>
        <dbReference type="ChEBI" id="CHEBI:18420"/>
    </ligand>
</feature>
<evidence type="ECO:0000256" key="17">
    <source>
        <dbReference type="HAMAP-Rule" id="MF_01631"/>
    </source>
</evidence>
<feature type="binding site" evidence="17">
    <location>
        <begin position="387"/>
        <end position="388"/>
    </location>
    <ligand>
        <name>acetyl-CoA</name>
        <dbReference type="ChEBI" id="CHEBI:57288"/>
    </ligand>
</feature>
<dbReference type="InterPro" id="IPR050065">
    <property type="entry name" value="GlmU-like"/>
</dbReference>
<evidence type="ECO:0000256" key="11">
    <source>
        <dbReference type="ARBA" id="ARBA00023268"/>
    </source>
</evidence>
<evidence type="ECO:0000256" key="14">
    <source>
        <dbReference type="ARBA" id="ARBA00048247"/>
    </source>
</evidence>
<feature type="binding site" evidence="17">
    <location>
        <position position="424"/>
    </location>
    <ligand>
        <name>acetyl-CoA</name>
        <dbReference type="ChEBI" id="CHEBI:57288"/>
    </ligand>
</feature>
<feature type="binding site" evidence="17">
    <location>
        <position position="367"/>
    </location>
    <ligand>
        <name>UDP-N-acetyl-alpha-D-glucosamine</name>
        <dbReference type="ChEBI" id="CHEBI:57705"/>
    </ligand>
</feature>
<dbReference type="InterPro" id="IPR025877">
    <property type="entry name" value="MobA-like_NTP_Trfase"/>
</dbReference>
<keyword evidence="6 17" id="KW-0479">Metal-binding</keyword>
<proteinExistence type="inferred from homology"/>
<dbReference type="EC" id="2.7.7.23" evidence="17"/>
<dbReference type="GO" id="GO:0019134">
    <property type="term" value="F:glucosamine-1-phosphate N-acetyltransferase activity"/>
    <property type="evidence" value="ECO:0007669"/>
    <property type="project" value="UniProtKB-EC"/>
</dbReference>
<comment type="pathway">
    <text evidence="17">Nucleotide-sugar biosynthesis; UDP-N-acetyl-alpha-D-glucosamine biosynthesis; UDP-N-acetyl-alpha-D-glucosamine from N-acetyl-alpha-D-glucosamine 1-phosphate: step 1/1.</text>
</comment>
<evidence type="ECO:0000256" key="6">
    <source>
        <dbReference type="ARBA" id="ARBA00022723"/>
    </source>
</evidence>
<keyword evidence="9 17" id="KW-0133">Cell shape</keyword>
<keyword evidence="10 17" id="KW-0573">Peptidoglycan synthesis</keyword>
<evidence type="ECO:0000256" key="15">
    <source>
        <dbReference type="ARBA" id="ARBA00048493"/>
    </source>
</evidence>
<evidence type="ECO:0000256" key="8">
    <source>
        <dbReference type="ARBA" id="ARBA00022842"/>
    </source>
</evidence>
<dbReference type="HAMAP" id="MF_01631">
    <property type="entry name" value="GlmU"/>
    <property type="match status" value="1"/>
</dbReference>
<organism evidence="20 21">
    <name type="scientific">Conexibacter stalactiti</name>
    <dbReference type="NCBI Taxonomy" id="1940611"/>
    <lineage>
        <taxon>Bacteria</taxon>
        <taxon>Bacillati</taxon>
        <taxon>Actinomycetota</taxon>
        <taxon>Thermoleophilia</taxon>
        <taxon>Solirubrobacterales</taxon>
        <taxon>Conexibacteraceae</taxon>
        <taxon>Conexibacter</taxon>
    </lineage>
</organism>
<dbReference type="Gene3D" id="2.160.10.10">
    <property type="entry name" value="Hexapeptide repeat proteins"/>
    <property type="match status" value="1"/>
</dbReference>
<evidence type="ECO:0000256" key="9">
    <source>
        <dbReference type="ARBA" id="ARBA00022960"/>
    </source>
</evidence>
<dbReference type="EC" id="2.3.1.157" evidence="17"/>
<feature type="binding site" evidence="17">
    <location>
        <position position="153"/>
    </location>
    <ligand>
        <name>UDP-N-acetyl-alpha-D-glucosamine</name>
        <dbReference type="ChEBI" id="CHEBI:57705"/>
    </ligand>
</feature>
<dbReference type="SUPFAM" id="SSF51161">
    <property type="entry name" value="Trimeric LpxA-like enzymes"/>
    <property type="match status" value="1"/>
</dbReference>
<keyword evidence="21" id="KW-1185">Reference proteome</keyword>
<reference evidence="20 21" key="2">
    <citation type="submission" date="2023-10" db="EMBL/GenBank/DDBJ databases">
        <authorList>
            <person name="Han X.F."/>
        </authorList>
    </citation>
    <scope>NUCLEOTIDE SEQUENCE [LARGE SCALE GENOMIC DNA]</scope>
    <source>
        <strain evidence="20 21">KCTC 39840</strain>
    </source>
</reference>
<comment type="pathway">
    <text evidence="17">Bacterial outer membrane biogenesis; LPS lipid A biosynthesis.</text>
</comment>
<evidence type="ECO:0000256" key="4">
    <source>
        <dbReference type="ARBA" id="ARBA00022679"/>
    </source>
</evidence>
<dbReference type="PANTHER" id="PTHR43584">
    <property type="entry name" value="NUCLEOTIDYL TRANSFERASE"/>
    <property type="match status" value="1"/>
</dbReference>
<dbReference type="EMBL" id="JAWSTH010000025">
    <property type="protein sequence ID" value="MDW5594969.1"/>
    <property type="molecule type" value="Genomic_DNA"/>
</dbReference>
<comment type="caution">
    <text evidence="17">Lacks conserved residue(s) required for the propagation of feature annotation.</text>
</comment>
<comment type="subunit">
    <text evidence="17">Homotrimer.</text>
</comment>
<dbReference type="PANTHER" id="PTHR43584:SF3">
    <property type="entry name" value="BIFUNCTIONAL PROTEIN GLMU"/>
    <property type="match status" value="1"/>
</dbReference>
<feature type="region of interest" description="Disordered" evidence="18">
    <location>
        <begin position="442"/>
        <end position="465"/>
    </location>
</feature>
<dbReference type="GO" id="GO:0003977">
    <property type="term" value="F:UDP-N-acetylglucosamine diphosphorylase activity"/>
    <property type="evidence" value="ECO:0007669"/>
    <property type="project" value="UniProtKB-EC"/>
</dbReference>
<evidence type="ECO:0000256" key="7">
    <source>
        <dbReference type="ARBA" id="ARBA00022737"/>
    </source>
</evidence>
<comment type="pathway">
    <text evidence="17">Nucleotide-sugar biosynthesis; UDP-N-acetyl-alpha-D-glucosamine biosynthesis; N-acetyl-alpha-D-glucosamine 1-phosphate from alpha-D-glucosamine 6-phosphate (route II): step 2/2.</text>
</comment>
<feature type="binding site" evidence="17">
    <location>
        <position position="441"/>
    </location>
    <ligand>
        <name>acetyl-CoA</name>
        <dbReference type="ChEBI" id="CHEBI:57288"/>
    </ligand>
</feature>
<evidence type="ECO:0000259" key="19">
    <source>
        <dbReference type="Pfam" id="PF12804"/>
    </source>
</evidence>
<feature type="binding site" evidence="17">
    <location>
        <position position="72"/>
    </location>
    <ligand>
        <name>UDP-N-acetyl-alpha-D-glucosamine</name>
        <dbReference type="ChEBI" id="CHEBI:57705"/>
    </ligand>
</feature>
<keyword evidence="13 17" id="KW-0961">Cell wall biogenesis/degradation</keyword>
<dbReference type="InterPro" id="IPR005882">
    <property type="entry name" value="Bifunctional_GlmU"/>
</dbReference>
<dbReference type="SUPFAM" id="SSF53448">
    <property type="entry name" value="Nucleotide-diphospho-sugar transferases"/>
    <property type="match status" value="1"/>
</dbReference>
<keyword evidence="11 17" id="KW-0511">Multifunctional enzyme</keyword>
<feature type="region of interest" description="Linker" evidence="17">
    <location>
        <begin position="232"/>
        <end position="252"/>
    </location>
</feature>
<feature type="region of interest" description="N-acetyltransferase" evidence="17">
    <location>
        <begin position="253"/>
        <end position="465"/>
    </location>
</feature>
<feature type="binding site" evidence="17">
    <location>
        <position position="352"/>
    </location>
    <ligand>
        <name>UDP-N-acetyl-alpha-D-glucosamine</name>
        <dbReference type="ChEBI" id="CHEBI:57705"/>
    </ligand>
</feature>
<dbReference type="InterPro" id="IPR038009">
    <property type="entry name" value="GlmU_C_LbH"/>
</dbReference>
<evidence type="ECO:0000256" key="3">
    <source>
        <dbReference type="ARBA" id="ARBA00022490"/>
    </source>
</evidence>
<evidence type="ECO:0000313" key="21">
    <source>
        <dbReference type="Proteomes" id="UP001284601"/>
    </source>
</evidence>
<feature type="region of interest" description="Pyrophosphorylase" evidence="17">
    <location>
        <begin position="1"/>
        <end position="231"/>
    </location>
</feature>
<dbReference type="NCBIfam" id="TIGR01173">
    <property type="entry name" value="glmU"/>
    <property type="match status" value="1"/>
</dbReference>
<feature type="binding site" evidence="17">
    <location>
        <begin position="9"/>
        <end position="12"/>
    </location>
    <ligand>
        <name>UDP-N-acetyl-alpha-D-glucosamine</name>
        <dbReference type="ChEBI" id="CHEBI:57705"/>
    </ligand>
</feature>
<comment type="catalytic activity">
    <reaction evidence="14 17">
        <text>alpha-D-glucosamine 1-phosphate + acetyl-CoA = N-acetyl-alpha-D-glucosamine 1-phosphate + CoA + H(+)</text>
        <dbReference type="Rhea" id="RHEA:13725"/>
        <dbReference type="ChEBI" id="CHEBI:15378"/>
        <dbReference type="ChEBI" id="CHEBI:57287"/>
        <dbReference type="ChEBI" id="CHEBI:57288"/>
        <dbReference type="ChEBI" id="CHEBI:57776"/>
        <dbReference type="ChEBI" id="CHEBI:58516"/>
        <dbReference type="EC" id="2.3.1.157"/>
    </reaction>
</comment>
<keyword evidence="12 17" id="KW-0012">Acyltransferase</keyword>
<evidence type="ECO:0000256" key="12">
    <source>
        <dbReference type="ARBA" id="ARBA00023315"/>
    </source>
</evidence>
<keyword evidence="5 17" id="KW-0548">Nucleotidyltransferase</keyword>
<dbReference type="InterPro" id="IPR011004">
    <property type="entry name" value="Trimer_LpxA-like_sf"/>
</dbReference>
<name>A0ABU4HNW9_9ACTN</name>
<feature type="domain" description="MobA-like NTP transferase" evidence="19">
    <location>
        <begin position="6"/>
        <end position="128"/>
    </location>
</feature>
<feature type="binding site" evidence="17">
    <location>
        <begin position="77"/>
        <end position="78"/>
    </location>
    <ligand>
        <name>UDP-N-acetyl-alpha-D-glucosamine</name>
        <dbReference type="ChEBI" id="CHEBI:57705"/>
    </ligand>
</feature>
<feature type="active site" description="Proton acceptor" evidence="17">
    <location>
        <position position="364"/>
    </location>
</feature>
<dbReference type="CDD" id="cd02540">
    <property type="entry name" value="GT2_GlmU_N_bac"/>
    <property type="match status" value="1"/>
</dbReference>
<dbReference type="CDD" id="cd03353">
    <property type="entry name" value="LbH_GlmU_C"/>
    <property type="match status" value="1"/>
</dbReference>
<evidence type="ECO:0000256" key="10">
    <source>
        <dbReference type="ARBA" id="ARBA00022984"/>
    </source>
</evidence>
<sequence length="465" mass="47789">MTAPVVVILAAGQGTRMRSSTPKLLHPLCGRPLLTWTVAAARAAGAAKVVVVGGPDRALAPGLPDDVVLAVQQEARGTADAVQAAAAEIDRDAPVIVLNGDVPLVTGESLHQLAVAHTEHDAAATMLTMVLPDPSGYGRVVRGADGAVERVVETKKPGDATPAELEIREVNGGVYAFAGGELLDALAEVRSDNAQGELYLPDVLPILRGSGRVVRAHLVDDPALALGVNDRGDLAKVRAEAQRRILAAHMAAGVTIVDPGSTVIDDGVEIGADTVIAPFTSLHGATRVGGGCQVGPHSTLLDAVLGDGVAVPHSYLTSCTVEDGASVGPFAYLRPGAVLREGAKVGTFVEVKNSDVGAGTKVPHLSYIGDADIGPGSNLGAGTITANYDGARKHRTTIGARVKGGVDTAFVAPVTVGDDAWTAAGSVITEDVPDGALGVARSRQRNVERYSERKKEIEDQWPLKS</sequence>
<dbReference type="Pfam" id="PF12804">
    <property type="entry name" value="NTP_transf_3"/>
    <property type="match status" value="1"/>
</dbReference>
<feature type="binding site" evidence="17">
    <location>
        <position position="23"/>
    </location>
    <ligand>
        <name>UDP-N-acetyl-alpha-D-glucosamine</name>
        <dbReference type="ChEBI" id="CHEBI:57705"/>
    </ligand>
</feature>
<feature type="binding site" evidence="17">
    <location>
        <position position="229"/>
    </location>
    <ligand>
        <name>UDP-N-acetyl-alpha-D-glucosamine</name>
        <dbReference type="ChEBI" id="CHEBI:57705"/>
    </ligand>
</feature>
<gene>
    <name evidence="17 20" type="primary">glmU</name>
    <name evidence="20" type="ORF">R7226_11505</name>
</gene>
<comment type="similarity">
    <text evidence="1 17">In the C-terminal section; belongs to the transferase hexapeptide repeat family.</text>
</comment>
<keyword evidence="3 17" id="KW-0963">Cytoplasm</keyword>
<feature type="binding site" evidence="17">
    <location>
        <position position="138"/>
    </location>
    <ligand>
        <name>UDP-N-acetyl-alpha-D-glucosamine</name>
        <dbReference type="ChEBI" id="CHEBI:57705"/>
    </ligand>
</feature>
<protein>
    <recommendedName>
        <fullName evidence="17">Bifunctional protein GlmU</fullName>
    </recommendedName>
    <domain>
        <recommendedName>
            <fullName evidence="17">UDP-N-acetylglucosamine pyrophosphorylase</fullName>
            <ecNumber evidence="17">2.7.7.23</ecNumber>
        </recommendedName>
        <alternativeName>
            <fullName evidence="17">N-acetylglucosamine-1-phosphate uridyltransferase</fullName>
        </alternativeName>
    </domain>
    <domain>
        <recommendedName>
            <fullName evidence="17">Glucosamine-1-phosphate N-acetyltransferase</fullName>
            <ecNumber evidence="17">2.3.1.157</ecNumber>
        </recommendedName>
    </domain>
</protein>
<dbReference type="Gene3D" id="3.90.550.10">
    <property type="entry name" value="Spore Coat Polysaccharide Biosynthesis Protein SpsA, Chain A"/>
    <property type="match status" value="1"/>
</dbReference>
<evidence type="ECO:0000256" key="5">
    <source>
        <dbReference type="ARBA" id="ARBA00022695"/>
    </source>
</evidence>
<feature type="binding site" evidence="17">
    <location>
        <position position="381"/>
    </location>
    <ligand>
        <name>acetyl-CoA</name>
        <dbReference type="ChEBI" id="CHEBI:57288"/>
    </ligand>
</feature>
<keyword evidence="4 17" id="KW-0808">Transferase</keyword>
<keyword evidence="7 17" id="KW-0677">Repeat</keyword>
<evidence type="ECO:0000256" key="2">
    <source>
        <dbReference type="ARBA" id="ARBA00007947"/>
    </source>
</evidence>
<feature type="binding site" evidence="17">
    <location>
        <position position="171"/>
    </location>
    <ligand>
        <name>UDP-N-acetyl-alpha-D-glucosamine</name>
        <dbReference type="ChEBI" id="CHEBI:57705"/>
    </ligand>
</feature>
<comment type="catalytic activity">
    <reaction evidence="15 17">
        <text>N-acetyl-alpha-D-glucosamine 1-phosphate + UTP + H(+) = UDP-N-acetyl-alpha-D-glucosamine + diphosphate</text>
        <dbReference type="Rhea" id="RHEA:13509"/>
        <dbReference type="ChEBI" id="CHEBI:15378"/>
        <dbReference type="ChEBI" id="CHEBI:33019"/>
        <dbReference type="ChEBI" id="CHEBI:46398"/>
        <dbReference type="ChEBI" id="CHEBI:57705"/>
        <dbReference type="ChEBI" id="CHEBI:57776"/>
        <dbReference type="EC" id="2.7.7.23"/>
    </reaction>
</comment>
<feature type="binding site" evidence="17">
    <location>
        <position position="378"/>
    </location>
    <ligand>
        <name>UDP-N-acetyl-alpha-D-glucosamine</name>
        <dbReference type="ChEBI" id="CHEBI:57705"/>
    </ligand>
</feature>
<evidence type="ECO:0000256" key="18">
    <source>
        <dbReference type="SAM" id="MobiDB-lite"/>
    </source>
</evidence>
<feature type="binding site" evidence="17">
    <location>
        <position position="229"/>
    </location>
    <ligand>
        <name>Mg(2+)</name>
        <dbReference type="ChEBI" id="CHEBI:18420"/>
    </ligand>
</feature>
<evidence type="ECO:0000256" key="13">
    <source>
        <dbReference type="ARBA" id="ARBA00023316"/>
    </source>
</evidence>
<reference evidence="21" key="1">
    <citation type="submission" date="2023-07" db="EMBL/GenBank/DDBJ databases">
        <title>Conexibacter stalactiti sp. nov., isolated from stalactites in a lava cave and emended description of the genus Conexibacter.</title>
        <authorList>
            <person name="Lee S.D."/>
        </authorList>
    </citation>
    <scope>NUCLEOTIDE SEQUENCE [LARGE SCALE GENOMIC DNA]</scope>
    <source>
        <strain evidence="21">KCTC 39840</strain>
    </source>
</reference>
<comment type="similarity">
    <text evidence="2 17">In the N-terminal section; belongs to the N-acetylglucosamine-1-phosphate uridyltransferase family.</text>
</comment>
<comment type="subcellular location">
    <subcellularLocation>
        <location evidence="17">Cytoplasm</location>
    </subcellularLocation>
</comment>
<feature type="binding site" evidence="17">
    <location>
        <position position="334"/>
    </location>
    <ligand>
        <name>UDP-N-acetyl-alpha-D-glucosamine</name>
        <dbReference type="ChEBI" id="CHEBI:57705"/>
    </ligand>
</feature>
<dbReference type="Proteomes" id="UP001284601">
    <property type="component" value="Unassembled WGS sequence"/>
</dbReference>
<evidence type="ECO:0000256" key="1">
    <source>
        <dbReference type="ARBA" id="ARBA00007707"/>
    </source>
</evidence>
<feature type="compositionally biased region" description="Basic and acidic residues" evidence="18">
    <location>
        <begin position="445"/>
        <end position="458"/>
    </location>
</feature>
<accession>A0ABU4HNW9</accession>